<dbReference type="Proteomes" id="UP000218811">
    <property type="component" value="Unassembled WGS sequence"/>
</dbReference>
<feature type="compositionally biased region" description="Basic residues" evidence="1">
    <location>
        <begin position="145"/>
        <end position="155"/>
    </location>
</feature>
<evidence type="ECO:0000313" key="2">
    <source>
        <dbReference type="EMBL" id="PCH41875.1"/>
    </source>
</evidence>
<evidence type="ECO:0000313" key="3">
    <source>
        <dbReference type="Proteomes" id="UP000218811"/>
    </source>
</evidence>
<reference evidence="2 3" key="1">
    <citation type="journal article" date="2012" name="Science">
        <title>The Paleozoic origin of enzymatic lignin decomposition reconstructed from 31 fungal genomes.</title>
        <authorList>
            <person name="Floudas D."/>
            <person name="Binder M."/>
            <person name="Riley R."/>
            <person name="Barry K."/>
            <person name="Blanchette R.A."/>
            <person name="Henrissat B."/>
            <person name="Martinez A.T."/>
            <person name="Otillar R."/>
            <person name="Spatafora J.W."/>
            <person name="Yadav J.S."/>
            <person name="Aerts A."/>
            <person name="Benoit I."/>
            <person name="Boyd A."/>
            <person name="Carlson A."/>
            <person name="Copeland A."/>
            <person name="Coutinho P.M."/>
            <person name="de Vries R.P."/>
            <person name="Ferreira P."/>
            <person name="Findley K."/>
            <person name="Foster B."/>
            <person name="Gaskell J."/>
            <person name="Glotzer D."/>
            <person name="Gorecki P."/>
            <person name="Heitman J."/>
            <person name="Hesse C."/>
            <person name="Hori C."/>
            <person name="Igarashi K."/>
            <person name="Jurgens J.A."/>
            <person name="Kallen N."/>
            <person name="Kersten P."/>
            <person name="Kohler A."/>
            <person name="Kuees U."/>
            <person name="Kumar T.K.A."/>
            <person name="Kuo A."/>
            <person name="LaButti K."/>
            <person name="Larrondo L.F."/>
            <person name="Lindquist E."/>
            <person name="Ling A."/>
            <person name="Lombard V."/>
            <person name="Lucas S."/>
            <person name="Lundell T."/>
            <person name="Martin R."/>
            <person name="McLaughlin D.J."/>
            <person name="Morgenstern I."/>
            <person name="Morin E."/>
            <person name="Murat C."/>
            <person name="Nagy L.G."/>
            <person name="Nolan M."/>
            <person name="Ohm R.A."/>
            <person name="Patyshakuliyeva A."/>
            <person name="Rokas A."/>
            <person name="Ruiz-Duenas F.J."/>
            <person name="Sabat G."/>
            <person name="Salamov A."/>
            <person name="Samejima M."/>
            <person name="Schmutz J."/>
            <person name="Slot J.C."/>
            <person name="St John F."/>
            <person name="Stenlid J."/>
            <person name="Sun H."/>
            <person name="Sun S."/>
            <person name="Syed K."/>
            <person name="Tsang A."/>
            <person name="Wiebenga A."/>
            <person name="Young D."/>
            <person name="Pisabarro A."/>
            <person name="Eastwood D.C."/>
            <person name="Martin F."/>
            <person name="Cullen D."/>
            <person name="Grigoriev I.V."/>
            <person name="Hibbett D.S."/>
        </authorList>
    </citation>
    <scope>NUCLEOTIDE SEQUENCE [LARGE SCALE GENOMIC DNA]</scope>
    <source>
        <strain evidence="2 3">MD-104</strain>
    </source>
</reference>
<feature type="region of interest" description="Disordered" evidence="1">
    <location>
        <begin position="1"/>
        <end position="161"/>
    </location>
</feature>
<dbReference type="AlphaFoldDB" id="A0A2H3JJZ7"/>
<accession>A0A2H3JJZ7</accession>
<protein>
    <submittedName>
        <fullName evidence="2">Uncharacterized protein</fullName>
    </submittedName>
</protein>
<gene>
    <name evidence="2" type="ORF">WOLCODRAFT_151915</name>
</gene>
<dbReference type="EMBL" id="KB468124">
    <property type="protein sequence ID" value="PCH41875.1"/>
    <property type="molecule type" value="Genomic_DNA"/>
</dbReference>
<feature type="compositionally biased region" description="Basic and acidic residues" evidence="1">
    <location>
        <begin position="127"/>
        <end position="142"/>
    </location>
</feature>
<feature type="compositionally biased region" description="Low complexity" evidence="1">
    <location>
        <begin position="78"/>
        <end position="105"/>
    </location>
</feature>
<name>A0A2H3JJZ7_WOLCO</name>
<evidence type="ECO:0000256" key="1">
    <source>
        <dbReference type="SAM" id="MobiDB-lite"/>
    </source>
</evidence>
<organism evidence="2 3">
    <name type="scientific">Wolfiporia cocos (strain MD-104)</name>
    <name type="common">Brown rot fungus</name>
    <dbReference type="NCBI Taxonomy" id="742152"/>
    <lineage>
        <taxon>Eukaryota</taxon>
        <taxon>Fungi</taxon>
        <taxon>Dikarya</taxon>
        <taxon>Basidiomycota</taxon>
        <taxon>Agaricomycotina</taxon>
        <taxon>Agaricomycetes</taxon>
        <taxon>Polyporales</taxon>
        <taxon>Phaeolaceae</taxon>
        <taxon>Wolfiporia</taxon>
    </lineage>
</organism>
<keyword evidence="3" id="KW-1185">Reference proteome</keyword>
<proteinExistence type="predicted"/>
<sequence length="161" mass="17306">MSHARRGPPCTPRSAADSCSSGRGESKYKHRPRKPTLFALPLLCVVSPTEARRSSTVHRREAHLRGSARGPGGPPRPAAQQQYPDRQPGSTAAKRALARHVAAARGCTARREPSARTAAPATPPRAHRADARGPTPSRDKTPRAAARRREAKPRRAASGLR</sequence>